<dbReference type="Gene3D" id="2.40.420.20">
    <property type="match status" value="1"/>
</dbReference>
<keyword evidence="3" id="KW-1133">Transmembrane helix</keyword>
<evidence type="ECO:0000313" key="7">
    <source>
        <dbReference type="EMBL" id="EHP48770.1"/>
    </source>
</evidence>
<dbReference type="Gene3D" id="1.10.287.470">
    <property type="entry name" value="Helix hairpin bin"/>
    <property type="match status" value="1"/>
</dbReference>
<dbReference type="RefSeq" id="WP_009136281.1">
    <property type="nucleotide sequence ID" value="NZ_JH594596.1"/>
</dbReference>
<feature type="coiled-coil region" evidence="2">
    <location>
        <begin position="146"/>
        <end position="173"/>
    </location>
</feature>
<dbReference type="PANTHER" id="PTHR30469">
    <property type="entry name" value="MULTIDRUG RESISTANCE PROTEIN MDTA"/>
    <property type="match status" value="1"/>
</dbReference>
<dbReference type="STRING" id="742817.HMPREF9449_01133"/>
<organism evidence="7 8">
    <name type="scientific">Odoribacter laneus YIT 12061</name>
    <dbReference type="NCBI Taxonomy" id="742817"/>
    <lineage>
        <taxon>Bacteria</taxon>
        <taxon>Pseudomonadati</taxon>
        <taxon>Bacteroidota</taxon>
        <taxon>Bacteroidia</taxon>
        <taxon>Bacteroidales</taxon>
        <taxon>Odoribacteraceae</taxon>
        <taxon>Odoribacter</taxon>
    </lineage>
</organism>
<dbReference type="GO" id="GO:0015562">
    <property type="term" value="F:efflux transmembrane transporter activity"/>
    <property type="evidence" value="ECO:0007669"/>
    <property type="project" value="TreeGrafter"/>
</dbReference>
<dbReference type="EMBL" id="ADMC01000017">
    <property type="protein sequence ID" value="EHP48770.1"/>
    <property type="molecule type" value="Genomic_DNA"/>
</dbReference>
<feature type="domain" description="YknX-like C-terminal permuted SH3-like" evidence="6">
    <location>
        <begin position="287"/>
        <end position="354"/>
    </location>
</feature>
<dbReference type="InterPro" id="IPR058625">
    <property type="entry name" value="MdtA-like_BSH"/>
</dbReference>
<comment type="caution">
    <text evidence="7">The sequence shown here is derived from an EMBL/GenBank/DDBJ whole genome shotgun (WGS) entry which is preliminary data.</text>
</comment>
<dbReference type="Gene3D" id="2.40.30.170">
    <property type="match status" value="1"/>
</dbReference>
<feature type="domain" description="Multidrug resistance protein MdtA-like barrel-sandwich hybrid" evidence="4">
    <location>
        <begin position="75"/>
        <end position="201"/>
    </location>
</feature>
<dbReference type="Proteomes" id="UP000004892">
    <property type="component" value="Unassembled WGS sequence"/>
</dbReference>
<name>H1DFU7_9BACT</name>
<dbReference type="InterPro" id="IPR058637">
    <property type="entry name" value="YknX-like_C"/>
</dbReference>
<dbReference type="SUPFAM" id="SSF111369">
    <property type="entry name" value="HlyD-like secretion proteins"/>
    <property type="match status" value="1"/>
</dbReference>
<feature type="transmembrane region" description="Helical" evidence="3">
    <location>
        <begin position="7"/>
        <end position="26"/>
    </location>
</feature>
<dbReference type="HOGENOM" id="CLU_018816_1_2_10"/>
<keyword evidence="8" id="KW-1185">Reference proteome</keyword>
<reference evidence="7 8" key="1">
    <citation type="submission" date="2012-01" db="EMBL/GenBank/DDBJ databases">
        <title>The Genome Sequence of Odoribacter laneus YIT 12061.</title>
        <authorList>
            <consortium name="The Broad Institute Genome Sequencing Platform"/>
            <person name="Earl A."/>
            <person name="Ward D."/>
            <person name="Feldgarden M."/>
            <person name="Gevers D."/>
            <person name="Morotomi M."/>
            <person name="Young S.K."/>
            <person name="Zeng Q."/>
            <person name="Gargeya S."/>
            <person name="Fitzgerald M."/>
            <person name="Haas B."/>
            <person name="Abouelleil A."/>
            <person name="Alvarado L."/>
            <person name="Arachchi H.M."/>
            <person name="Berlin A."/>
            <person name="Chapman S.B."/>
            <person name="Gearin G."/>
            <person name="Goldberg J."/>
            <person name="Griggs A."/>
            <person name="Gujja S."/>
            <person name="Hansen M."/>
            <person name="Heiman D."/>
            <person name="Howarth C."/>
            <person name="Larimer J."/>
            <person name="Lui A."/>
            <person name="MacDonald P.J.P."/>
            <person name="McCowen C."/>
            <person name="Montmayeur A."/>
            <person name="Murphy C."/>
            <person name="Neiman D."/>
            <person name="Pearson M."/>
            <person name="Priest M."/>
            <person name="Roberts A."/>
            <person name="Saif S."/>
            <person name="Shea T."/>
            <person name="Sisk P."/>
            <person name="Stolte C."/>
            <person name="Sykes S."/>
            <person name="Wortman J."/>
            <person name="Nusbaum C."/>
            <person name="Birren B."/>
        </authorList>
    </citation>
    <scope>NUCLEOTIDE SEQUENCE [LARGE SCALE GENOMIC DNA]</scope>
    <source>
        <strain evidence="7 8">YIT 12061</strain>
    </source>
</reference>
<keyword evidence="3" id="KW-0812">Transmembrane</keyword>
<evidence type="ECO:0000259" key="4">
    <source>
        <dbReference type="Pfam" id="PF25917"/>
    </source>
</evidence>
<sequence>MNKLVKRGLLIVIVLVILGIIFIPRLDWFNVTSETPVVSGGRNTEGALPVKGIIAERSEANNGIIAVGTMLANEEVELVAEIVGKVRKIYFQEGSRVQQGQLLLKVDDADLQAQLTRAEFQRKLLSEKLERQRILLKRESISRESFDQLQTDYNVLEADIELLKVKISRTEIRAPFEGVMGFRYVSEGSYVQPSSKITTIVDNSILKFEFSVPEKYAAHRLQGQKIKFRTTGSEKIYTAQVYAVDPLIDVKTRMILLRARFDNRANELMPGMFAKGNLIVDGKNEYIAIPTEAVVPEMDGKRMWVVKNGKAMSIPVETESRDEKYVEVTSGVQSGDTVLIGGLMQLREGMKVAVTLGK</sequence>
<dbReference type="PANTHER" id="PTHR30469:SF36">
    <property type="entry name" value="BLL3903 PROTEIN"/>
    <property type="match status" value="1"/>
</dbReference>
<accession>H1DFU7</accession>
<dbReference type="PATRIC" id="fig|742817.3.peg.1202"/>
<dbReference type="AlphaFoldDB" id="H1DFU7"/>
<evidence type="ECO:0000256" key="3">
    <source>
        <dbReference type="SAM" id="Phobius"/>
    </source>
</evidence>
<evidence type="ECO:0000256" key="1">
    <source>
        <dbReference type="ARBA" id="ARBA00009477"/>
    </source>
</evidence>
<evidence type="ECO:0000313" key="8">
    <source>
        <dbReference type="Proteomes" id="UP000004892"/>
    </source>
</evidence>
<evidence type="ECO:0000259" key="6">
    <source>
        <dbReference type="Pfam" id="PF25989"/>
    </source>
</evidence>
<dbReference type="Gene3D" id="2.40.50.100">
    <property type="match status" value="1"/>
</dbReference>
<dbReference type="Pfam" id="PF25954">
    <property type="entry name" value="Beta-barrel_RND_2"/>
    <property type="match status" value="1"/>
</dbReference>
<dbReference type="InterPro" id="IPR058792">
    <property type="entry name" value="Beta-barrel_RND_2"/>
</dbReference>
<keyword evidence="2" id="KW-0175">Coiled coil</keyword>
<gene>
    <name evidence="7" type="ORF">HMPREF9449_01133</name>
</gene>
<evidence type="ECO:0000256" key="2">
    <source>
        <dbReference type="SAM" id="Coils"/>
    </source>
</evidence>
<protein>
    <submittedName>
        <fullName evidence="7">Efflux transporter, RND family, MFP subunit</fullName>
    </submittedName>
</protein>
<dbReference type="GO" id="GO:1990281">
    <property type="term" value="C:efflux pump complex"/>
    <property type="evidence" value="ECO:0007669"/>
    <property type="project" value="TreeGrafter"/>
</dbReference>
<comment type="similarity">
    <text evidence="1">Belongs to the membrane fusion protein (MFP) (TC 8.A.1) family.</text>
</comment>
<dbReference type="Pfam" id="PF25989">
    <property type="entry name" value="YknX_C"/>
    <property type="match status" value="1"/>
</dbReference>
<proteinExistence type="inferred from homology"/>
<feature type="domain" description="CusB-like beta-barrel" evidence="5">
    <location>
        <begin position="209"/>
        <end position="278"/>
    </location>
</feature>
<keyword evidence="3" id="KW-0472">Membrane</keyword>
<dbReference type="Pfam" id="PF25917">
    <property type="entry name" value="BSH_RND"/>
    <property type="match status" value="1"/>
</dbReference>
<dbReference type="GeneID" id="98068720"/>
<dbReference type="NCBIfam" id="TIGR01730">
    <property type="entry name" value="RND_mfp"/>
    <property type="match status" value="1"/>
</dbReference>
<dbReference type="eggNOG" id="COG0845">
    <property type="taxonomic scope" value="Bacteria"/>
</dbReference>
<evidence type="ECO:0000259" key="5">
    <source>
        <dbReference type="Pfam" id="PF25954"/>
    </source>
</evidence>
<dbReference type="InterPro" id="IPR006143">
    <property type="entry name" value="RND_pump_MFP"/>
</dbReference>